<evidence type="ECO:0000259" key="2">
    <source>
        <dbReference type="Pfam" id="PF20237"/>
    </source>
</evidence>
<feature type="region of interest" description="Disordered" evidence="1">
    <location>
        <begin position="1"/>
        <end position="32"/>
    </location>
</feature>
<gene>
    <name evidence="3" type="ORF">PODANS_1_16105</name>
</gene>
<dbReference type="VEuPathDB" id="FungiDB:PODANS_1_16105"/>
<dbReference type="InterPro" id="IPR046529">
    <property type="entry name" value="DUF6594"/>
</dbReference>
<feature type="compositionally biased region" description="Polar residues" evidence="1">
    <location>
        <begin position="11"/>
        <end position="21"/>
    </location>
</feature>
<dbReference type="GeneID" id="6191169"/>
<evidence type="ECO:0000313" key="4">
    <source>
        <dbReference type="EMBL" id="CDP23979.1"/>
    </source>
</evidence>
<dbReference type="RefSeq" id="XP_001907050.1">
    <property type="nucleotide sequence ID" value="XM_001907015.1"/>
</dbReference>
<sequence>MNDPNPAPAQTPAQLETGNNEKTGEPSRTEGYDRLGMAMGHLPEMAILRRFRALSAEDLLYQQAELQGLEERLSRYQAKDKQSDHEDRKTYALDWDTLQRSGADDAANGNVSAQWDTILKIRPGLKEYHEALIRHRQVLDLRPAIPRQVKALQSWMERPDRHNIYLLGPDRNIWENPTFREDLTSLEVPSEEQAFTNSFTIGLVH</sequence>
<dbReference type="EMBL" id="FO904936">
    <property type="protein sequence ID" value="CDP23979.1"/>
    <property type="molecule type" value="Genomic_DNA"/>
</dbReference>
<evidence type="ECO:0000313" key="5">
    <source>
        <dbReference type="Proteomes" id="UP000001197"/>
    </source>
</evidence>
<accession>B2ATJ8</accession>
<protein>
    <submittedName>
        <fullName evidence="3">Podospora anserina S mat+ genomic DNA chromosome 1, supercontig 4</fullName>
    </submittedName>
</protein>
<name>B2ATJ8_PODAN</name>
<evidence type="ECO:0000256" key="1">
    <source>
        <dbReference type="SAM" id="MobiDB-lite"/>
    </source>
</evidence>
<dbReference type="Proteomes" id="UP000001197">
    <property type="component" value="Chromosome 1"/>
</dbReference>
<reference evidence="4" key="4">
    <citation type="submission" date="2015-04" db="EMBL/GenBank/DDBJ databases">
        <title>Maintaining two mating types: Structure of the mating type locus and its role in heterokaryosis in Podospora anserina.</title>
        <authorList>
            <person name="Grognet P."/>
            <person name="Bidard F."/>
            <person name="Kuchly C."/>
            <person name="Chan Ho Tong L."/>
            <person name="Coppin E."/>
            <person name="Ait Benkhali J."/>
            <person name="Couloux A."/>
            <person name="Wincker P."/>
            <person name="Debuchy R."/>
            <person name="Silar P."/>
        </authorList>
    </citation>
    <scope>NUCLEOTIDE SEQUENCE</scope>
</reference>
<keyword evidence="5" id="KW-1185">Reference proteome</keyword>
<dbReference type="PANTHER" id="PTHR34502">
    <property type="entry name" value="DUF6594 DOMAIN-CONTAINING PROTEIN-RELATED"/>
    <property type="match status" value="1"/>
</dbReference>
<proteinExistence type="predicted"/>
<dbReference type="eggNOG" id="ENOG502SQ2Y">
    <property type="taxonomic scope" value="Eukaryota"/>
</dbReference>
<reference evidence="3" key="2">
    <citation type="submission" date="2008-07" db="EMBL/GenBank/DDBJ databases">
        <authorList>
            <person name="Genoscope - CEA"/>
        </authorList>
    </citation>
    <scope>NUCLEOTIDE SEQUENCE</scope>
    <source>
        <strain evidence="3">S mat+</strain>
    </source>
</reference>
<dbReference type="PANTHER" id="PTHR34502:SF5">
    <property type="entry name" value="DUF6594 DOMAIN-CONTAINING PROTEIN"/>
    <property type="match status" value="1"/>
</dbReference>
<feature type="domain" description="DUF6594" evidence="2">
    <location>
        <begin position="32"/>
        <end position="198"/>
    </location>
</feature>
<dbReference type="HOGENOM" id="CLU_051118_5_0_1"/>
<dbReference type="EMBL" id="CU633899">
    <property type="protein sequence ID" value="CAP67721.1"/>
    <property type="molecule type" value="Genomic_DNA"/>
</dbReference>
<dbReference type="AlphaFoldDB" id="B2ATJ8"/>
<dbReference type="OrthoDB" id="5342093at2759"/>
<feature type="compositionally biased region" description="Basic and acidic residues" evidence="1">
    <location>
        <begin position="22"/>
        <end position="32"/>
    </location>
</feature>
<reference evidence="3 5" key="1">
    <citation type="journal article" date="2008" name="Genome Biol.">
        <title>The genome sequence of the model ascomycete fungus Podospora anserina.</title>
        <authorList>
            <person name="Espagne E."/>
            <person name="Lespinet O."/>
            <person name="Malagnac F."/>
            <person name="Da Silva C."/>
            <person name="Jaillon O."/>
            <person name="Porcel B.M."/>
            <person name="Couloux A."/>
            <person name="Aury J.-M."/>
            <person name="Segurens B."/>
            <person name="Poulain J."/>
            <person name="Anthouard V."/>
            <person name="Grossetete S."/>
            <person name="Khalili H."/>
            <person name="Coppin E."/>
            <person name="Dequard-Chablat M."/>
            <person name="Picard M."/>
            <person name="Contamine V."/>
            <person name="Arnaise S."/>
            <person name="Bourdais A."/>
            <person name="Berteaux-Lecellier V."/>
            <person name="Gautheret D."/>
            <person name="de Vries R.P."/>
            <person name="Battaglia E."/>
            <person name="Coutinho P.M."/>
            <person name="Danchin E.G.J."/>
            <person name="Henrissat B."/>
            <person name="El Khoury R."/>
            <person name="Sainsard-Chanet A."/>
            <person name="Boivin A."/>
            <person name="Pinan-Lucarre B."/>
            <person name="Sellem C.H."/>
            <person name="Debuchy R."/>
            <person name="Wincker P."/>
            <person name="Weissenbach J."/>
            <person name="Silar P."/>
        </authorList>
    </citation>
    <scope>NUCLEOTIDE SEQUENCE [LARGE SCALE GENOMIC DNA]</scope>
    <source>
        <strain evidence="5">S / ATCC MYA-4624 / DSM 980 / FGSC 10383</strain>
        <strain evidence="3">S mat+</strain>
    </source>
</reference>
<dbReference type="KEGG" id="pan:PODANSg4083"/>
<evidence type="ECO:0000313" key="3">
    <source>
        <dbReference type="EMBL" id="CAP67721.1"/>
    </source>
</evidence>
<organism evidence="3">
    <name type="scientific">Podospora anserina (strain S / ATCC MYA-4624 / DSM 980 / FGSC 10383)</name>
    <name type="common">Pleurage anserina</name>
    <dbReference type="NCBI Taxonomy" id="515849"/>
    <lineage>
        <taxon>Eukaryota</taxon>
        <taxon>Fungi</taxon>
        <taxon>Dikarya</taxon>
        <taxon>Ascomycota</taxon>
        <taxon>Pezizomycotina</taxon>
        <taxon>Sordariomycetes</taxon>
        <taxon>Sordariomycetidae</taxon>
        <taxon>Sordariales</taxon>
        <taxon>Podosporaceae</taxon>
        <taxon>Podospora</taxon>
        <taxon>Podospora anserina</taxon>
    </lineage>
</organism>
<dbReference type="Pfam" id="PF20237">
    <property type="entry name" value="DUF6594"/>
    <property type="match status" value="1"/>
</dbReference>
<reference evidence="5" key="3">
    <citation type="journal article" date="2014" name="Genetics">
        <title>Maintaining two mating types: Structure of the mating type locus and its role in heterokaryosis in Podospora anserina.</title>
        <authorList>
            <person name="Grognet P."/>
            <person name="Bidard F."/>
            <person name="Kuchly C."/>
            <person name="Tong L.C.H."/>
            <person name="Coppin E."/>
            <person name="Benkhali J.A."/>
            <person name="Couloux A."/>
            <person name="Wincker P."/>
            <person name="Debuchy R."/>
            <person name="Silar P."/>
        </authorList>
    </citation>
    <scope>GENOME REANNOTATION</scope>
    <source>
        <strain evidence="5">S / ATCC MYA-4624 / DSM 980 / FGSC 10383</strain>
    </source>
</reference>